<accession>A0A1H4BD14</accession>
<feature type="compositionally biased region" description="Polar residues" evidence="1">
    <location>
        <begin position="76"/>
        <end position="97"/>
    </location>
</feature>
<dbReference type="InterPro" id="IPR025295">
    <property type="entry name" value="eCIS_core_dom"/>
</dbReference>
<dbReference type="RefSeq" id="WP_211117892.1">
    <property type="nucleotide sequence ID" value="NZ_BKAT01000037.1"/>
</dbReference>
<feature type="region of interest" description="Disordered" evidence="1">
    <location>
        <begin position="1"/>
        <end position="43"/>
    </location>
</feature>
<feature type="region of interest" description="Disordered" evidence="1">
    <location>
        <begin position="73"/>
        <end position="135"/>
    </location>
</feature>
<keyword evidence="4" id="KW-1185">Reference proteome</keyword>
<evidence type="ECO:0000313" key="3">
    <source>
        <dbReference type="EMBL" id="SEA45702.1"/>
    </source>
</evidence>
<evidence type="ECO:0000259" key="2">
    <source>
        <dbReference type="Pfam" id="PF13699"/>
    </source>
</evidence>
<evidence type="ECO:0000313" key="4">
    <source>
        <dbReference type="Proteomes" id="UP000199656"/>
    </source>
</evidence>
<dbReference type="Proteomes" id="UP000199656">
    <property type="component" value="Unassembled WGS sequence"/>
</dbReference>
<name>A0A1H4BD14_9BACT</name>
<dbReference type="STRING" id="408074.SAMN05660909_02040"/>
<feature type="domain" description="eCIS core" evidence="2">
    <location>
        <begin position="149"/>
        <end position="226"/>
    </location>
</feature>
<feature type="compositionally biased region" description="Polar residues" evidence="1">
    <location>
        <begin position="8"/>
        <end position="23"/>
    </location>
</feature>
<proteinExistence type="predicted"/>
<reference evidence="4" key="1">
    <citation type="submission" date="2016-10" db="EMBL/GenBank/DDBJ databases">
        <authorList>
            <person name="Varghese N."/>
            <person name="Submissions S."/>
        </authorList>
    </citation>
    <scope>NUCLEOTIDE SEQUENCE [LARGE SCALE GENOMIC DNA]</scope>
    <source>
        <strain evidence="4">DSM 23920</strain>
    </source>
</reference>
<dbReference type="EMBL" id="FNRL01000007">
    <property type="protein sequence ID" value="SEA45702.1"/>
    <property type="molecule type" value="Genomic_DNA"/>
</dbReference>
<protein>
    <recommendedName>
        <fullName evidence="2">eCIS core domain-containing protein</fullName>
    </recommendedName>
</protein>
<organism evidence="3 4">
    <name type="scientific">Chitinophaga terrae</name>
    <name type="common">ex Kim and Jung 2007</name>
    <dbReference type="NCBI Taxonomy" id="408074"/>
    <lineage>
        <taxon>Bacteria</taxon>
        <taxon>Pseudomonadati</taxon>
        <taxon>Bacteroidota</taxon>
        <taxon>Chitinophagia</taxon>
        <taxon>Chitinophagales</taxon>
        <taxon>Chitinophagaceae</taxon>
        <taxon>Chitinophaga</taxon>
    </lineage>
</organism>
<gene>
    <name evidence="3" type="ORF">SAMN05660909_02040</name>
</gene>
<sequence length="1311" mass="143016">MKKVDSKSPFQSGLQRSVSSRPFFSNAGKGGFEQPGNMAVPFFSQPPVQAKLKVHPSDDVFEKEADAMADKVVQGKQATAESGEESNGVQAFRNIQRQRAFESPTVLEQNHAAAAPENVNLQRKAEGDATEAPPRLESQLAASQGGGTPMGEETRSQMEGAFGQDFSDVKIHTGPDAAAMNNAIDARAFTHGNDIYFNEGEYQPATAKGEHLLAHELTHTIQQNGGVAKKKAIQKAGEGGGPKSRDKGVASIENGTKIITYPGTDKKLELTSSTLKGLGLSMPQGKEPRQSYYNGKELKYVLKKAEEEQQGGTAAEPEESKQVSNWKKEVKVEVDKKADEVLAKATPDSSGVYFFRLNEQADYHIIGTADAIKAQLYIPYWNVGGKRTPHHVDHIVEKQLGGVDDHTNYELLDAVVNTSCGSSIRIERNKRIAGAMSEFNSVNENSPGFFPDLPNLDAPATEITVFFKIDDWKLQTKGTFSNRWDLGQIKNGEHINKIGEMNDAEKKALGGSEKEVTLYVSARLGTPMKKAYDALKGEVKDFYPGLDYVSSDLQAIQNTENNGNITFRLNKDLSKRIQSPDITLQLIKLPNRKNTYYIKTTRAFTRSRFKGMSPVTVNEFYIDEKNGLVVTGTIEPDIDLLKGAYLDFLISKGDLQFTVVIPMGVIVKNFPKLFNVTNAFLMISYSTKKDQIDLSGMIRFRVDKLGEGEITAGTDGKAFKLTGKFIFDKSKFDGELRVGYHSEKGWSFGGTARIGAGKVKGVKDAVVNFDYAEGVIIVTGTANLTVPGLKTLKISANIGKDGDFVIVAEATLGEVTGLKGGNVTVTIASKKGEDLSFAVKGNAVPDFPGVPGLGANVTFSYDKGILDVRAVVDYNKGRFIGKLELGLTNRGVDEKGQLTGEPQDGKVLVFGYGELTVEIFKGVKGTIKARFTPDKKLLVAGEIGVNNIQPFGPGVNFHHKLFDFPSIKIPLVGIPGVSIFFEISGGAHFNFNWEPLVLQELTIGFREIDINEIDSAQVDIKGKIGSKALAEAYMEIKASLGAQVLVATIKGSLGGQAGIGVEGEVGGEMTATWNHEKGLQLKEILAYITVNPKAIFRLTGSVSVDLDLWLTTINLYYKEWVLAEGDADLSGLSLKVGVPIKFDENGNLIPPDDFSKLNVEQPNFSGEQGRAALDGGINGDAKNERKLAKDKLRADISRDMKASVNDDEFSPSEYAKSLQKKYADDPEMQTFILDSVNEEVKIQEYEEFENLKAELRKSDDPLEKKVARIMVFRMFRHQVSPGDIDGFTAELYALEQQKKAQPAAPQASGNS</sequence>
<evidence type="ECO:0000256" key="1">
    <source>
        <dbReference type="SAM" id="MobiDB-lite"/>
    </source>
</evidence>
<dbReference type="Pfam" id="PF13699">
    <property type="entry name" value="eCIS_core"/>
    <property type="match status" value="1"/>
</dbReference>